<reference evidence="1" key="2">
    <citation type="submission" date="2023-06" db="EMBL/GenBank/DDBJ databases">
        <authorList>
            <consortium name="Lawrence Berkeley National Laboratory"/>
            <person name="Haridas S."/>
            <person name="Hensen N."/>
            <person name="Bonometti L."/>
            <person name="Westerberg I."/>
            <person name="Brannstrom I.O."/>
            <person name="Guillou S."/>
            <person name="Cros-Aarteil S."/>
            <person name="Calhoun S."/>
            <person name="Kuo A."/>
            <person name="Mondo S."/>
            <person name="Pangilinan J."/>
            <person name="Riley R."/>
            <person name="Labutti K."/>
            <person name="Andreopoulos B."/>
            <person name="Lipzen A."/>
            <person name="Chen C."/>
            <person name="Yanf M."/>
            <person name="Daum C."/>
            <person name="Ng V."/>
            <person name="Clum A."/>
            <person name="Steindorff A."/>
            <person name="Ohm R."/>
            <person name="Martin F."/>
            <person name="Silar P."/>
            <person name="Natvig D."/>
            <person name="Lalanne C."/>
            <person name="Gautier V."/>
            <person name="Ament-Velasquez S.L."/>
            <person name="Kruys A."/>
            <person name="Hutchinson M.I."/>
            <person name="Powell A.J."/>
            <person name="Barry K."/>
            <person name="Miller A.N."/>
            <person name="Grigoriev I.V."/>
            <person name="Debuchy R."/>
            <person name="Gladieux P."/>
            <person name="Thoren M.H."/>
            <person name="Johannesson H."/>
        </authorList>
    </citation>
    <scope>NUCLEOTIDE SEQUENCE</scope>
    <source>
        <strain evidence="1">CBS 958.72</strain>
    </source>
</reference>
<evidence type="ECO:0000313" key="1">
    <source>
        <dbReference type="EMBL" id="KAK3367219.1"/>
    </source>
</evidence>
<sequence length="234" mass="26453">MLRARSSRGVSSRTSLSWFSDPWIISHIITCRKAHTTRHSCIRTACFELGGKEERFFVSLPCLTAGTRIHHRPHDERNLARVQPGHNGGQVLRPQCHAWLQRACGPRQESLPDLRKGHVFLTWLFAFNTVNGLCLAYVPMDMCSAEHGASIFGFVGMMMRHRSLSCHSPPTFSNDISDRGQFLLQISLFCALRRIEITLSQGTRRLLISEVEHSYVFRLFTGPAAIYASSFVGH</sequence>
<accession>A0AAE0JZJ0</accession>
<comment type="caution">
    <text evidence="1">The sequence shown here is derived from an EMBL/GenBank/DDBJ whole genome shotgun (WGS) entry which is preliminary data.</text>
</comment>
<protein>
    <submittedName>
        <fullName evidence="1">Uncharacterized protein</fullName>
    </submittedName>
</protein>
<proteinExistence type="predicted"/>
<dbReference type="AlphaFoldDB" id="A0AAE0JZJ0"/>
<keyword evidence="2" id="KW-1185">Reference proteome</keyword>
<organism evidence="1 2">
    <name type="scientific">Lasiosphaeria ovina</name>
    <dbReference type="NCBI Taxonomy" id="92902"/>
    <lineage>
        <taxon>Eukaryota</taxon>
        <taxon>Fungi</taxon>
        <taxon>Dikarya</taxon>
        <taxon>Ascomycota</taxon>
        <taxon>Pezizomycotina</taxon>
        <taxon>Sordariomycetes</taxon>
        <taxon>Sordariomycetidae</taxon>
        <taxon>Sordariales</taxon>
        <taxon>Lasiosphaeriaceae</taxon>
        <taxon>Lasiosphaeria</taxon>
    </lineage>
</organism>
<gene>
    <name evidence="1" type="ORF">B0T24DRAFT_635267</name>
</gene>
<reference evidence="1" key="1">
    <citation type="journal article" date="2023" name="Mol. Phylogenet. Evol.">
        <title>Genome-scale phylogeny and comparative genomics of the fungal order Sordariales.</title>
        <authorList>
            <person name="Hensen N."/>
            <person name="Bonometti L."/>
            <person name="Westerberg I."/>
            <person name="Brannstrom I.O."/>
            <person name="Guillou S."/>
            <person name="Cros-Aarteil S."/>
            <person name="Calhoun S."/>
            <person name="Haridas S."/>
            <person name="Kuo A."/>
            <person name="Mondo S."/>
            <person name="Pangilinan J."/>
            <person name="Riley R."/>
            <person name="LaButti K."/>
            <person name="Andreopoulos B."/>
            <person name="Lipzen A."/>
            <person name="Chen C."/>
            <person name="Yan M."/>
            <person name="Daum C."/>
            <person name="Ng V."/>
            <person name="Clum A."/>
            <person name="Steindorff A."/>
            <person name="Ohm R.A."/>
            <person name="Martin F."/>
            <person name="Silar P."/>
            <person name="Natvig D.O."/>
            <person name="Lalanne C."/>
            <person name="Gautier V."/>
            <person name="Ament-Velasquez S.L."/>
            <person name="Kruys A."/>
            <person name="Hutchinson M.I."/>
            <person name="Powell A.J."/>
            <person name="Barry K."/>
            <person name="Miller A.N."/>
            <person name="Grigoriev I.V."/>
            <person name="Debuchy R."/>
            <person name="Gladieux P."/>
            <person name="Hiltunen Thoren M."/>
            <person name="Johannesson H."/>
        </authorList>
    </citation>
    <scope>NUCLEOTIDE SEQUENCE</scope>
    <source>
        <strain evidence="1">CBS 958.72</strain>
    </source>
</reference>
<evidence type="ECO:0000313" key="2">
    <source>
        <dbReference type="Proteomes" id="UP001287356"/>
    </source>
</evidence>
<dbReference type="Proteomes" id="UP001287356">
    <property type="component" value="Unassembled WGS sequence"/>
</dbReference>
<name>A0AAE0JZJ0_9PEZI</name>
<dbReference type="EMBL" id="JAULSN010000007">
    <property type="protein sequence ID" value="KAK3367219.1"/>
    <property type="molecule type" value="Genomic_DNA"/>
</dbReference>